<dbReference type="PROSITE" id="PS51352">
    <property type="entry name" value="THIOREDOXIN_2"/>
    <property type="match status" value="1"/>
</dbReference>
<dbReference type="InterPro" id="IPR050620">
    <property type="entry name" value="Thioredoxin_H-type-like"/>
</dbReference>
<accession>A0A087SFX6</accession>
<dbReference type="InterPro" id="IPR013766">
    <property type="entry name" value="Thioredoxin_domain"/>
</dbReference>
<dbReference type="Pfam" id="PF00085">
    <property type="entry name" value="Thioredoxin"/>
    <property type="match status" value="1"/>
</dbReference>
<dbReference type="AlphaFoldDB" id="A0A087SFX6"/>
<dbReference type="Proteomes" id="UP000028924">
    <property type="component" value="Unassembled WGS sequence"/>
</dbReference>
<dbReference type="STRING" id="3075.A0A087SFX6"/>
<sequence length="238" mass="26024">MPGDSSVKLRHVLAPSMSGGRLSDGSLLASWSAVRIDRSRILAAGQSRGVRPQSYILARTHSPARELAHTDPPILFVEYVSAMVTQGHVASPALPQGFNSARQCISGVCMLAVVLLLAVAPVQAFRTLNTVVPVNNKAQWDFVLADSMAKNQTVIAEFGAVWCGPCTALRSWVQQMSDKYNDLNFVTVDVDNAKEVAKQYDIIAMPTFIVLQDTSEKERALGAIKSRLEAMFHKYSKY</sequence>
<dbReference type="SUPFAM" id="SSF52833">
    <property type="entry name" value="Thioredoxin-like"/>
    <property type="match status" value="1"/>
</dbReference>
<dbReference type="EMBL" id="KL662109">
    <property type="protein sequence ID" value="KFM24630.1"/>
    <property type="molecule type" value="Genomic_DNA"/>
</dbReference>
<reference evidence="2 3" key="1">
    <citation type="journal article" date="2014" name="BMC Genomics">
        <title>Oil accumulation mechanisms of the oleaginous microalga Chlorella protothecoides revealed through its genome, transcriptomes, and proteomes.</title>
        <authorList>
            <person name="Gao C."/>
            <person name="Wang Y."/>
            <person name="Shen Y."/>
            <person name="Yan D."/>
            <person name="He X."/>
            <person name="Dai J."/>
            <person name="Wu Q."/>
        </authorList>
    </citation>
    <scope>NUCLEOTIDE SEQUENCE [LARGE SCALE GENOMIC DNA]</scope>
    <source>
        <strain evidence="2 3">0710</strain>
    </source>
</reference>
<dbReference type="Gene3D" id="3.40.30.10">
    <property type="entry name" value="Glutaredoxin"/>
    <property type="match status" value="1"/>
</dbReference>
<feature type="domain" description="Thioredoxin" evidence="1">
    <location>
        <begin position="114"/>
        <end position="238"/>
    </location>
</feature>
<gene>
    <name evidence="2" type="ORF">F751_2348</name>
</gene>
<evidence type="ECO:0000313" key="2">
    <source>
        <dbReference type="EMBL" id="KFM24630.1"/>
    </source>
</evidence>
<dbReference type="OrthoDB" id="10263751at2759"/>
<dbReference type="CDD" id="cd02947">
    <property type="entry name" value="TRX_family"/>
    <property type="match status" value="1"/>
</dbReference>
<dbReference type="PANTHER" id="PTHR10438">
    <property type="entry name" value="THIOREDOXIN"/>
    <property type="match status" value="1"/>
</dbReference>
<proteinExistence type="predicted"/>
<name>A0A087SFX6_AUXPR</name>
<organism evidence="2 3">
    <name type="scientific">Auxenochlorella protothecoides</name>
    <name type="common">Green microalga</name>
    <name type="synonym">Chlorella protothecoides</name>
    <dbReference type="NCBI Taxonomy" id="3075"/>
    <lineage>
        <taxon>Eukaryota</taxon>
        <taxon>Viridiplantae</taxon>
        <taxon>Chlorophyta</taxon>
        <taxon>core chlorophytes</taxon>
        <taxon>Trebouxiophyceae</taxon>
        <taxon>Chlorellales</taxon>
        <taxon>Chlorellaceae</taxon>
        <taxon>Auxenochlorella</taxon>
    </lineage>
</organism>
<evidence type="ECO:0000259" key="1">
    <source>
        <dbReference type="PROSITE" id="PS51352"/>
    </source>
</evidence>
<dbReference type="InterPro" id="IPR036249">
    <property type="entry name" value="Thioredoxin-like_sf"/>
</dbReference>
<dbReference type="PANTHER" id="PTHR10438:SF468">
    <property type="entry name" value="THIOREDOXIN-1-RELATED"/>
    <property type="match status" value="1"/>
</dbReference>
<keyword evidence="3" id="KW-1185">Reference proteome</keyword>
<dbReference type="RefSeq" id="XP_011397518.1">
    <property type="nucleotide sequence ID" value="XM_011399216.1"/>
</dbReference>
<protein>
    <submittedName>
        <fullName evidence="2">Thioredoxin H2</fullName>
    </submittedName>
</protein>
<evidence type="ECO:0000313" key="3">
    <source>
        <dbReference type="Proteomes" id="UP000028924"/>
    </source>
</evidence>
<dbReference type="GeneID" id="23613739"/>
<dbReference type="eggNOG" id="KOG0907">
    <property type="taxonomic scope" value="Eukaryota"/>
</dbReference>
<dbReference type="KEGG" id="apro:F751_2348"/>